<proteinExistence type="predicted"/>
<feature type="region of interest" description="Disordered" evidence="1">
    <location>
        <begin position="128"/>
        <end position="159"/>
    </location>
</feature>
<name>A0A1D1ZU18_AUXPR</name>
<organism evidence="2">
    <name type="scientific">Auxenochlorella protothecoides</name>
    <name type="common">Green microalga</name>
    <name type="synonym">Chlorella protothecoides</name>
    <dbReference type="NCBI Taxonomy" id="3075"/>
    <lineage>
        <taxon>Eukaryota</taxon>
        <taxon>Viridiplantae</taxon>
        <taxon>Chlorophyta</taxon>
        <taxon>core chlorophytes</taxon>
        <taxon>Trebouxiophyceae</taxon>
        <taxon>Chlorellales</taxon>
        <taxon>Chlorellaceae</taxon>
        <taxon>Auxenochlorella</taxon>
    </lineage>
</organism>
<evidence type="ECO:0000313" key="2">
    <source>
        <dbReference type="EMBL" id="JAT70341.1"/>
    </source>
</evidence>
<dbReference type="EMBL" id="GDKF01008281">
    <property type="protein sequence ID" value="JAT70341.1"/>
    <property type="molecule type" value="Transcribed_RNA"/>
</dbReference>
<feature type="non-terminal residue" evidence="2">
    <location>
        <position position="1"/>
    </location>
</feature>
<dbReference type="SUPFAM" id="SSF55961">
    <property type="entry name" value="Bet v1-like"/>
    <property type="match status" value="1"/>
</dbReference>
<protein>
    <recommendedName>
        <fullName evidence="3">START domain-containing protein</fullName>
    </recommendedName>
</protein>
<dbReference type="InterPro" id="IPR023393">
    <property type="entry name" value="START-like_dom_sf"/>
</dbReference>
<dbReference type="Gene3D" id="3.30.530.20">
    <property type="match status" value="1"/>
</dbReference>
<evidence type="ECO:0008006" key="3">
    <source>
        <dbReference type="Google" id="ProtNLM"/>
    </source>
</evidence>
<gene>
    <name evidence="2" type="ORF">g.3192</name>
</gene>
<accession>A0A1D1ZU18</accession>
<feature type="compositionally biased region" description="Low complexity" evidence="1">
    <location>
        <begin position="150"/>
        <end position="159"/>
    </location>
</feature>
<reference evidence="2" key="1">
    <citation type="submission" date="2015-08" db="EMBL/GenBank/DDBJ databases">
        <authorList>
            <person name="Babu N.S."/>
            <person name="Beckwith C.J."/>
            <person name="Beseler K.G."/>
            <person name="Brison A."/>
            <person name="Carone J.V."/>
            <person name="Caskin T.P."/>
            <person name="Diamond M."/>
            <person name="Durham M.E."/>
            <person name="Foxe J.M."/>
            <person name="Go M."/>
            <person name="Henderson B.A."/>
            <person name="Jones I.B."/>
            <person name="McGettigan J.A."/>
            <person name="Micheletti S.J."/>
            <person name="Nasrallah M.E."/>
            <person name="Ortiz D."/>
            <person name="Piller C.R."/>
            <person name="Privatt S.R."/>
            <person name="Schneider S.L."/>
            <person name="Sharp S."/>
            <person name="Smith T.C."/>
            <person name="Stanton J.D."/>
            <person name="Ullery H.E."/>
            <person name="Wilson R.J."/>
            <person name="Serrano M.G."/>
            <person name="Buck G."/>
            <person name="Lee V."/>
            <person name="Wang Y."/>
            <person name="Carvalho R."/>
            <person name="Voegtly L."/>
            <person name="Shi R."/>
            <person name="Duckworth R."/>
            <person name="Johnson A."/>
            <person name="Loviza R."/>
            <person name="Walstead R."/>
            <person name="Shah Z."/>
            <person name="Kiflezghi M."/>
            <person name="Wade K."/>
            <person name="Ball S.L."/>
            <person name="Bradley K.W."/>
            <person name="Asai D.J."/>
            <person name="Bowman C.A."/>
            <person name="Russell D.A."/>
            <person name="Pope W.H."/>
            <person name="Jacobs-Sera D."/>
            <person name="Hendrix R.W."/>
            <person name="Hatfull G.F."/>
        </authorList>
    </citation>
    <scope>NUCLEOTIDE SEQUENCE</scope>
</reference>
<sequence>ADTPNHITHGVASARLSNPLERAGVVPVSKCSWGAKRASRLQDCASGCSISRSECPWTCVTPDPRRRGDHNPRFVDKSGGCLAQVANPNMGQLCGKPDVLQPPPHQDTSLKGTACPSSGCADAATFAKQGRSGPGTASTTLMPLRSRGPSSAASAISCDSSDYQSVTSEAWEELVREASLPLENTASMSWSKDRVKREAILRLERYLSLAPTRKPERAPRPSRPLPAALEPSLLPLVKPLADKDAPASPEEALAQLQAALLARRPLAAAAALRLLGLGPASAAGVDCDAVLAQEREVAEALEMLAADGDSAWRHLQYKDVLSLWYRQVPHSSRHHLKMKVEVAHPIKHLVAMMHEWDLMSQWNKMCMEPMVVERASIFEARVYTGQWIPSPFKDANILLNVRAFDLADEHSSLLVLFESEDLDVSDPRLPTAVSQRRTIDVLPGSGIRLQALPAGPDGIPRSLADIHLDFDPHFPYVPSVLVSFLLRVLCPYLYNVIIKVLDSQFSGDQGCMYEERVASRPDLYKYLDRRLQGFQPSPAAGA</sequence>
<evidence type="ECO:0000256" key="1">
    <source>
        <dbReference type="SAM" id="MobiDB-lite"/>
    </source>
</evidence>
<dbReference type="AlphaFoldDB" id="A0A1D1ZU18"/>